<dbReference type="PANTHER" id="PTHR45936">
    <property type="entry name" value="TRNA-DIHYDROURIDINE(20) SYNTHASE [NAD(P)+]-LIKE"/>
    <property type="match status" value="1"/>
</dbReference>
<organism evidence="9 10">
    <name type="scientific">Dinothrombium tinctorium</name>
    <dbReference type="NCBI Taxonomy" id="1965070"/>
    <lineage>
        <taxon>Eukaryota</taxon>
        <taxon>Metazoa</taxon>
        <taxon>Ecdysozoa</taxon>
        <taxon>Arthropoda</taxon>
        <taxon>Chelicerata</taxon>
        <taxon>Arachnida</taxon>
        <taxon>Acari</taxon>
        <taxon>Acariformes</taxon>
        <taxon>Trombidiformes</taxon>
        <taxon>Prostigmata</taxon>
        <taxon>Anystina</taxon>
        <taxon>Parasitengona</taxon>
        <taxon>Trombidioidea</taxon>
        <taxon>Trombidiidae</taxon>
        <taxon>Dinothrombium</taxon>
    </lineage>
</organism>
<evidence type="ECO:0000313" key="9">
    <source>
        <dbReference type="EMBL" id="RWS04241.1"/>
    </source>
</evidence>
<reference evidence="9" key="2">
    <citation type="submission" date="2018-11" db="EMBL/GenBank/DDBJ databases">
        <title>Trombidioid mite genomics.</title>
        <authorList>
            <person name="Dong X."/>
        </authorList>
    </citation>
    <scope>NUCLEOTIDE SEQUENCE</scope>
    <source>
        <strain evidence="9">UoL-WK</strain>
    </source>
</reference>
<dbReference type="GO" id="GO:0050660">
    <property type="term" value="F:flavin adenine dinucleotide binding"/>
    <property type="evidence" value="ECO:0007669"/>
    <property type="project" value="InterPro"/>
</dbReference>
<dbReference type="Gene3D" id="3.30.160.20">
    <property type="match status" value="1"/>
</dbReference>
<dbReference type="InterPro" id="IPR035587">
    <property type="entry name" value="DUS-like_FMN-bd"/>
</dbReference>
<dbReference type="CDD" id="cd02801">
    <property type="entry name" value="DUS_like_FMN"/>
    <property type="match status" value="1"/>
</dbReference>
<keyword evidence="5" id="KW-0560">Oxidoreductase</keyword>
<accession>A0A443QMK0</accession>
<dbReference type="GO" id="GO:0000049">
    <property type="term" value="F:tRNA binding"/>
    <property type="evidence" value="ECO:0007669"/>
    <property type="project" value="InterPro"/>
</dbReference>
<protein>
    <submittedName>
        <fullName evidence="9">tRNA-dihydrouridine(20) synthase-like [NAD(P)+]</fullName>
    </submittedName>
</protein>
<dbReference type="Pfam" id="PF00035">
    <property type="entry name" value="dsrm"/>
    <property type="match status" value="1"/>
</dbReference>
<dbReference type="InterPro" id="IPR014720">
    <property type="entry name" value="dsRBD_dom"/>
</dbReference>
<feature type="non-terminal residue" evidence="9">
    <location>
        <position position="1"/>
    </location>
</feature>
<dbReference type="Gene3D" id="3.20.20.70">
    <property type="entry name" value="Aldolase class I"/>
    <property type="match status" value="1"/>
</dbReference>
<dbReference type="GO" id="GO:0005737">
    <property type="term" value="C:cytoplasm"/>
    <property type="evidence" value="ECO:0007669"/>
    <property type="project" value="TreeGrafter"/>
</dbReference>
<evidence type="ECO:0000259" key="6">
    <source>
        <dbReference type="Pfam" id="PF00035"/>
    </source>
</evidence>
<keyword evidence="2" id="KW-0285">Flavoprotein</keyword>
<feature type="domain" description="DRBM" evidence="6">
    <location>
        <begin position="302"/>
        <end position="363"/>
    </location>
</feature>
<keyword evidence="3" id="KW-0288">FMN</keyword>
<sequence>ENDVSGIDINMGCPKEFSIKGGMGAALLAQPEKIKKILTTLVENVSLPITCKIRVLPDLNDTINLVKLIESCGVRAIAIHGRTRMERPQHKNRNTYIAAIVKEVKVPIIAKFVKALFAFLSNLQLNFSGGSGEIQEYTDIDTFKNETNASSVMLSRAAEHNCSIFRKEGLLPLDTVICSYLQYAVKYDNHVSNTKYCIQQMLGSLQETEKGRAFLSAQHLKEIWYLRHCDSLQIINSCFLLSDLWEMTSFYEDSVNELKRRFTQENDEIENIHKKRRIKLNEDEICLSLKYIKNLFDECSLPKSRLINYTTKRCLPPPKYKTYQIEKHFYAVVTVENKCYKNSYLEKNKKSAEQGAALVACYNLNLVDESVISQCYVQEVPHERTLLTIAQS</sequence>
<reference evidence="9 10" key="1">
    <citation type="journal article" date="2018" name="Gigascience">
        <title>Genomes of trombidid mites reveal novel predicted allergens and laterally-transferred genes associated with secondary metabolism.</title>
        <authorList>
            <person name="Dong X."/>
            <person name="Chaisiri K."/>
            <person name="Xia D."/>
            <person name="Armstrong S.D."/>
            <person name="Fang Y."/>
            <person name="Donnelly M.J."/>
            <person name="Kadowaki T."/>
            <person name="McGarry J.W."/>
            <person name="Darby A.C."/>
            <person name="Makepeace B.L."/>
        </authorList>
    </citation>
    <scope>NUCLEOTIDE SEQUENCE [LARGE SCALE GENOMIC DNA]</scope>
    <source>
        <strain evidence="9">UoL-WK</strain>
    </source>
</reference>
<evidence type="ECO:0000256" key="3">
    <source>
        <dbReference type="ARBA" id="ARBA00022643"/>
    </source>
</evidence>
<dbReference type="SUPFAM" id="SSF54768">
    <property type="entry name" value="dsRNA-binding domain-like"/>
    <property type="match status" value="1"/>
</dbReference>
<comment type="cofactor">
    <cofactor evidence="1">
        <name>FMN</name>
        <dbReference type="ChEBI" id="CHEBI:58210"/>
    </cofactor>
</comment>
<feature type="domain" description="DUS-like FMN-binding" evidence="7">
    <location>
        <begin position="3"/>
        <end position="110"/>
    </location>
</feature>
<evidence type="ECO:0000256" key="4">
    <source>
        <dbReference type="ARBA" id="ARBA00022694"/>
    </source>
</evidence>
<dbReference type="SUPFAM" id="SSF51395">
    <property type="entry name" value="FMN-linked oxidoreductases"/>
    <property type="match status" value="1"/>
</dbReference>
<dbReference type="EMBL" id="NCKU01005708">
    <property type="protein sequence ID" value="RWS04241.1"/>
    <property type="molecule type" value="Genomic_DNA"/>
</dbReference>
<dbReference type="Pfam" id="PF01207">
    <property type="entry name" value="Dus"/>
    <property type="match status" value="1"/>
</dbReference>
<dbReference type="GO" id="GO:0017150">
    <property type="term" value="F:tRNA dihydrouridine synthase activity"/>
    <property type="evidence" value="ECO:0007669"/>
    <property type="project" value="InterPro"/>
</dbReference>
<dbReference type="InterPro" id="IPR044463">
    <property type="entry name" value="DUS2_DSRM"/>
</dbReference>
<dbReference type="EMBL" id="NCKU01006774">
    <property type="protein sequence ID" value="RWS03170.1"/>
    <property type="molecule type" value="Genomic_DNA"/>
</dbReference>
<dbReference type="PANTHER" id="PTHR45936:SF1">
    <property type="entry name" value="TRNA-DIHYDROURIDINE(20) SYNTHASE [NAD(P)+]-LIKE"/>
    <property type="match status" value="1"/>
</dbReference>
<dbReference type="PROSITE" id="PS01136">
    <property type="entry name" value="UPF0034"/>
    <property type="match status" value="1"/>
</dbReference>
<evidence type="ECO:0000256" key="2">
    <source>
        <dbReference type="ARBA" id="ARBA00022630"/>
    </source>
</evidence>
<evidence type="ECO:0000313" key="10">
    <source>
        <dbReference type="Proteomes" id="UP000285301"/>
    </source>
</evidence>
<evidence type="ECO:0000313" key="8">
    <source>
        <dbReference type="EMBL" id="RWS03170.1"/>
    </source>
</evidence>
<dbReference type="InterPro" id="IPR018517">
    <property type="entry name" value="tRNA_hU_synthase_CS"/>
</dbReference>
<comment type="caution">
    <text evidence="9">The sequence shown here is derived from an EMBL/GenBank/DDBJ whole genome shotgun (WGS) entry which is preliminary data.</text>
</comment>
<dbReference type="STRING" id="1965070.A0A443QMK0"/>
<dbReference type="Proteomes" id="UP000285301">
    <property type="component" value="Unassembled WGS sequence"/>
</dbReference>
<keyword evidence="4" id="KW-0819">tRNA processing</keyword>
<dbReference type="InterPro" id="IPR013785">
    <property type="entry name" value="Aldolase_TIM"/>
</dbReference>
<dbReference type="OrthoDB" id="10262250at2759"/>
<name>A0A443QMK0_9ACAR</name>
<gene>
    <name evidence="8" type="ORF">B4U79_11137</name>
    <name evidence="9" type="ORF">B4U79_12025</name>
</gene>
<evidence type="ECO:0000256" key="5">
    <source>
        <dbReference type="ARBA" id="ARBA00023002"/>
    </source>
</evidence>
<dbReference type="InterPro" id="IPR052582">
    <property type="entry name" value="tRNA-DUS-like"/>
</dbReference>
<dbReference type="CDD" id="cd19871">
    <property type="entry name" value="DSRM_DUS2L"/>
    <property type="match status" value="1"/>
</dbReference>
<evidence type="ECO:0000259" key="7">
    <source>
        <dbReference type="Pfam" id="PF01207"/>
    </source>
</evidence>
<keyword evidence="10" id="KW-1185">Reference proteome</keyword>
<proteinExistence type="predicted"/>
<evidence type="ECO:0000256" key="1">
    <source>
        <dbReference type="ARBA" id="ARBA00001917"/>
    </source>
</evidence>
<dbReference type="AlphaFoldDB" id="A0A443QMK0"/>